<name>A0ABP2YTR4_STASI</name>
<evidence type="ECO:0000256" key="1">
    <source>
        <dbReference type="SAM" id="Coils"/>
    </source>
</evidence>
<proteinExistence type="predicted"/>
<evidence type="ECO:0008006" key="4">
    <source>
        <dbReference type="Google" id="ProtNLM"/>
    </source>
</evidence>
<accession>A0ABP2YTR4</accession>
<dbReference type="EMBL" id="AXDY01000008">
    <property type="protein sequence ID" value="ERS92900.1"/>
    <property type="molecule type" value="Genomic_DNA"/>
</dbReference>
<gene>
    <name evidence="2" type="ORF">SSIM_09295</name>
</gene>
<feature type="coiled-coil region" evidence="1">
    <location>
        <begin position="64"/>
        <end position="91"/>
    </location>
</feature>
<dbReference type="RefSeq" id="WP_002481659.1">
    <property type="nucleotide sequence ID" value="NZ_AXDY01000008.1"/>
</dbReference>
<sequence length="96" mass="10816">MNNKLVPGILLGALVGGAITLADKNTRNALKSSIQNLKEGKRSDRGPSKISVIKEEVLYWKDAIEEIRRNNPELERALKNAKNTLQERKQNDKHLN</sequence>
<organism evidence="2 3">
    <name type="scientific">Staphylococcus simulans UMC-CNS-990</name>
    <dbReference type="NCBI Taxonomy" id="1405498"/>
    <lineage>
        <taxon>Bacteria</taxon>
        <taxon>Bacillati</taxon>
        <taxon>Bacillota</taxon>
        <taxon>Bacilli</taxon>
        <taxon>Bacillales</taxon>
        <taxon>Staphylococcaceae</taxon>
        <taxon>Staphylococcus</taxon>
    </lineage>
</organism>
<dbReference type="Proteomes" id="UP000017131">
    <property type="component" value="Unassembled WGS sequence"/>
</dbReference>
<keyword evidence="3" id="KW-1185">Reference proteome</keyword>
<evidence type="ECO:0000313" key="3">
    <source>
        <dbReference type="Proteomes" id="UP000017131"/>
    </source>
</evidence>
<comment type="caution">
    <text evidence="2">The sequence shown here is derived from an EMBL/GenBank/DDBJ whole genome shotgun (WGS) entry which is preliminary data.</text>
</comment>
<keyword evidence="1" id="KW-0175">Coiled coil</keyword>
<evidence type="ECO:0000313" key="2">
    <source>
        <dbReference type="EMBL" id="ERS92900.1"/>
    </source>
</evidence>
<protein>
    <recommendedName>
        <fullName evidence="4">YtxH domain-containing protein</fullName>
    </recommendedName>
</protein>
<reference evidence="2 3" key="1">
    <citation type="journal article" date="2013" name="Genome Announc.">
        <title>Draft Genome Sequence of Staphylococcus simulans UMC-CNS-990, Isolated from a Case of Chronic Bovine Mastitis.</title>
        <authorList>
            <person name="Calcutt M.J."/>
            <person name="Foecking M.F."/>
            <person name="Hsieh H.Y."/>
            <person name="Perry J."/>
            <person name="Stewart G.C."/>
            <person name="Middleton J.R."/>
        </authorList>
    </citation>
    <scope>NUCLEOTIDE SEQUENCE [LARGE SCALE GENOMIC DNA]</scope>
    <source>
        <strain evidence="2 3">UMC-CNS-990</strain>
    </source>
</reference>